<dbReference type="EMBL" id="JAPMSZ010000007">
    <property type="protein sequence ID" value="KAJ5096150.1"/>
    <property type="molecule type" value="Genomic_DNA"/>
</dbReference>
<gene>
    <name evidence="3" type="ORF">NUU61_005506</name>
</gene>
<evidence type="ECO:0000313" key="3">
    <source>
        <dbReference type="EMBL" id="KAJ5096150.1"/>
    </source>
</evidence>
<reference evidence="3" key="2">
    <citation type="journal article" date="2023" name="IMA Fungus">
        <title>Comparative genomic study of the Penicillium genus elucidates a diverse pangenome and 15 lateral gene transfer events.</title>
        <authorList>
            <person name="Petersen C."/>
            <person name="Sorensen T."/>
            <person name="Nielsen M.R."/>
            <person name="Sondergaard T.E."/>
            <person name="Sorensen J.L."/>
            <person name="Fitzpatrick D.A."/>
            <person name="Frisvad J.C."/>
            <person name="Nielsen K.L."/>
        </authorList>
    </citation>
    <scope>NUCLEOTIDE SEQUENCE</scope>
    <source>
        <strain evidence="3">IBT 34128</strain>
    </source>
</reference>
<reference evidence="3" key="1">
    <citation type="submission" date="2022-11" db="EMBL/GenBank/DDBJ databases">
        <authorList>
            <person name="Petersen C."/>
        </authorList>
    </citation>
    <scope>NUCLEOTIDE SEQUENCE</scope>
    <source>
        <strain evidence="3">IBT 34128</strain>
    </source>
</reference>
<evidence type="ECO:0000256" key="1">
    <source>
        <dbReference type="SAM" id="MobiDB-lite"/>
    </source>
</evidence>
<keyword evidence="2" id="KW-0732">Signal</keyword>
<keyword evidence="4" id="KW-1185">Reference proteome</keyword>
<proteinExistence type="predicted"/>
<sequence>MYCKSLAVVAALAVGVTAVPTSAASEATHVASSSASLSASPDATPSPKVDVSGFWAMMQVNSDTNRCYIHLNFPGVGCTGDTSDLMLHESNNCYAYVSSGSVSSQLYCGDATGTLWTKGTKQGVFQFVNAEGQSVDVRFKTSTSDDGKTFSIPDNGPGAVWPGN</sequence>
<evidence type="ECO:0000256" key="2">
    <source>
        <dbReference type="SAM" id="SignalP"/>
    </source>
</evidence>
<comment type="caution">
    <text evidence="3">The sequence shown here is derived from an EMBL/GenBank/DDBJ whole genome shotgun (WGS) entry which is preliminary data.</text>
</comment>
<feature type="chain" id="PRO_5040955393" evidence="2">
    <location>
        <begin position="19"/>
        <end position="164"/>
    </location>
</feature>
<dbReference type="GeneID" id="81395256"/>
<protein>
    <submittedName>
        <fullName evidence="3">Uncharacterized protein</fullName>
    </submittedName>
</protein>
<accession>A0A9W9K7W7</accession>
<name>A0A9W9K7W7_9EURO</name>
<dbReference type="RefSeq" id="XP_056511701.1">
    <property type="nucleotide sequence ID" value="XM_056656088.1"/>
</dbReference>
<evidence type="ECO:0000313" key="4">
    <source>
        <dbReference type="Proteomes" id="UP001141434"/>
    </source>
</evidence>
<feature type="signal peptide" evidence="2">
    <location>
        <begin position="1"/>
        <end position="18"/>
    </location>
</feature>
<dbReference type="Proteomes" id="UP001141434">
    <property type="component" value="Unassembled WGS sequence"/>
</dbReference>
<organism evidence="3 4">
    <name type="scientific">Penicillium alfredii</name>
    <dbReference type="NCBI Taxonomy" id="1506179"/>
    <lineage>
        <taxon>Eukaryota</taxon>
        <taxon>Fungi</taxon>
        <taxon>Dikarya</taxon>
        <taxon>Ascomycota</taxon>
        <taxon>Pezizomycotina</taxon>
        <taxon>Eurotiomycetes</taxon>
        <taxon>Eurotiomycetidae</taxon>
        <taxon>Eurotiales</taxon>
        <taxon>Aspergillaceae</taxon>
        <taxon>Penicillium</taxon>
    </lineage>
</organism>
<feature type="region of interest" description="Disordered" evidence="1">
    <location>
        <begin position="143"/>
        <end position="164"/>
    </location>
</feature>
<dbReference type="AlphaFoldDB" id="A0A9W9K7W7"/>